<evidence type="ECO:0000259" key="7">
    <source>
        <dbReference type="Pfam" id="PF01918"/>
    </source>
</evidence>
<evidence type="ECO:0000313" key="9">
    <source>
        <dbReference type="Proteomes" id="UP000291213"/>
    </source>
</evidence>
<comment type="similarity">
    <text evidence="1 6">Belongs to the histone-like Alba family.</text>
</comment>
<evidence type="ECO:0000313" key="8">
    <source>
        <dbReference type="EMBL" id="GBF08907.1"/>
    </source>
</evidence>
<comment type="subcellular location">
    <subcellularLocation>
        <location evidence="6">Cytoplasm</location>
    </subcellularLocation>
    <subcellularLocation>
        <location evidence="6">Chromosome</location>
    </subcellularLocation>
</comment>
<comment type="function">
    <text evidence="6">Binds double-stranded DNA tightly but without sequence specificity. Involved in DNA compaction.</text>
</comment>
<dbReference type="AlphaFoldDB" id="A0A401H908"/>
<dbReference type="PIRSF" id="PIRSF028732">
    <property type="entry name" value="Alba"/>
    <property type="match status" value="1"/>
</dbReference>
<dbReference type="InterPro" id="IPR036882">
    <property type="entry name" value="Alba-like_dom_sf"/>
</dbReference>
<evidence type="ECO:0000256" key="1">
    <source>
        <dbReference type="ARBA" id="ARBA00008018"/>
    </source>
</evidence>
<keyword evidence="3 6" id="KW-0963">Cytoplasm</keyword>
<dbReference type="Proteomes" id="UP000291213">
    <property type="component" value="Unassembled WGS sequence"/>
</dbReference>
<accession>A0A401H908</accession>
<reference evidence="8 9" key="1">
    <citation type="submission" date="2017-02" db="EMBL/GenBank/DDBJ databases">
        <title>isolation and characterization of a novel temperate virus Aeropyrum globular virus 1 infecting hyperthermophilic archaeon Aeropyrum.</title>
        <authorList>
            <person name="Yumiya M."/>
            <person name="Yoshida T."/>
            <person name="Sako Y."/>
        </authorList>
    </citation>
    <scope>NUCLEOTIDE SEQUENCE [LARGE SCALE GENOMIC DNA]</scope>
    <source>
        <strain evidence="8 9">YK1-12-2013</strain>
    </source>
</reference>
<proteinExistence type="inferred from homology"/>
<keyword evidence="2 6" id="KW-0158">Chromosome</keyword>
<dbReference type="InterPro" id="IPR013795">
    <property type="entry name" value="DNA/RNA-bd_Alba"/>
</dbReference>
<dbReference type="SUPFAM" id="SSF82704">
    <property type="entry name" value="AlbA-like"/>
    <property type="match status" value="1"/>
</dbReference>
<evidence type="ECO:0000256" key="5">
    <source>
        <dbReference type="ARBA" id="ARBA00023125"/>
    </source>
</evidence>
<dbReference type="GO" id="GO:0005694">
    <property type="term" value="C:chromosome"/>
    <property type="evidence" value="ECO:0007669"/>
    <property type="project" value="UniProtKB-SubCell"/>
</dbReference>
<feature type="domain" description="DNA/RNA-binding protein Alba-like" evidence="7">
    <location>
        <begin position="13"/>
        <end position="76"/>
    </location>
</feature>
<keyword evidence="4 6" id="KW-0226">DNA condensation</keyword>
<dbReference type="GO" id="GO:0005737">
    <property type="term" value="C:cytoplasm"/>
    <property type="evidence" value="ECO:0007669"/>
    <property type="project" value="UniProtKB-SubCell"/>
</dbReference>
<keyword evidence="5 6" id="KW-0238">DNA-binding</keyword>
<evidence type="ECO:0000256" key="2">
    <source>
        <dbReference type="ARBA" id="ARBA00022454"/>
    </source>
</evidence>
<sequence length="98" mass="10785">MYSVVSIEPQKPNTILVGRKPTINYVMAALKLLNEEGAPEVVIKARGRNICNAVDTVEMLKNLFIKNLVIKKVNIYSESLDSEGKKKVSAIEIVVAKG</sequence>
<dbReference type="Pfam" id="PF01918">
    <property type="entry name" value="Alba"/>
    <property type="match status" value="1"/>
</dbReference>
<dbReference type="GO" id="GO:0030261">
    <property type="term" value="P:chromosome condensation"/>
    <property type="evidence" value="ECO:0007669"/>
    <property type="project" value="UniProtKB-KW"/>
</dbReference>
<comment type="caution">
    <text evidence="6">Lacks conserved residue(s) required for the propagation of feature annotation.</text>
</comment>
<gene>
    <name evidence="6" type="primary">albA</name>
    <name evidence="8" type="ORF">apy_06320</name>
</gene>
<dbReference type="GO" id="GO:0003723">
    <property type="term" value="F:RNA binding"/>
    <property type="evidence" value="ECO:0007669"/>
    <property type="project" value="InterPro"/>
</dbReference>
<evidence type="ECO:0000256" key="4">
    <source>
        <dbReference type="ARBA" id="ARBA00023067"/>
    </source>
</evidence>
<dbReference type="GO" id="GO:0003690">
    <property type="term" value="F:double-stranded DNA binding"/>
    <property type="evidence" value="ECO:0007669"/>
    <property type="project" value="UniProtKB-UniRule"/>
</dbReference>
<dbReference type="Gene3D" id="3.30.110.20">
    <property type="entry name" value="Alba-like domain"/>
    <property type="match status" value="1"/>
</dbReference>
<dbReference type="HAMAP" id="MF_01122">
    <property type="entry name" value="AlbA"/>
    <property type="match status" value="1"/>
</dbReference>
<evidence type="ECO:0000256" key="3">
    <source>
        <dbReference type="ARBA" id="ARBA00022490"/>
    </source>
</evidence>
<dbReference type="NCBIfam" id="NF003088">
    <property type="entry name" value="PRK04015.1"/>
    <property type="match status" value="1"/>
</dbReference>
<dbReference type="OMA" id="ITRHKFI"/>
<protein>
    <recommendedName>
        <fullName evidence="6">DNA/RNA-binding protein Alba</fullName>
    </recommendedName>
</protein>
<evidence type="ECO:0000256" key="6">
    <source>
        <dbReference type="HAMAP-Rule" id="MF_01122"/>
    </source>
</evidence>
<organism evidence="8 9">
    <name type="scientific">Aeropyrum pernix</name>
    <dbReference type="NCBI Taxonomy" id="56636"/>
    <lineage>
        <taxon>Archaea</taxon>
        <taxon>Thermoproteota</taxon>
        <taxon>Thermoprotei</taxon>
        <taxon>Desulfurococcales</taxon>
        <taxon>Desulfurococcaceae</taxon>
        <taxon>Aeropyrum</taxon>
    </lineage>
</organism>
<dbReference type="InterPro" id="IPR002775">
    <property type="entry name" value="DNA/RNA-bd_Alba-like"/>
</dbReference>
<dbReference type="EMBL" id="BDMD01000033">
    <property type="protein sequence ID" value="GBF08907.1"/>
    <property type="molecule type" value="Genomic_DNA"/>
</dbReference>
<comment type="caution">
    <text evidence="8">The sequence shown here is derived from an EMBL/GenBank/DDBJ whole genome shotgun (WGS) entry which is preliminary data.</text>
</comment>
<name>A0A401H908_AERPX</name>